<reference evidence="1 2" key="1">
    <citation type="submission" date="2024-01" db="EMBL/GenBank/DDBJ databases">
        <authorList>
            <person name="Allen C."/>
            <person name="Tagirdzhanova G."/>
        </authorList>
    </citation>
    <scope>NUCLEOTIDE SEQUENCE [LARGE SCALE GENOMIC DNA]</scope>
</reference>
<dbReference type="EMBL" id="CAWUHD010000021">
    <property type="protein sequence ID" value="CAK7216785.1"/>
    <property type="molecule type" value="Genomic_DNA"/>
</dbReference>
<evidence type="ECO:0000313" key="1">
    <source>
        <dbReference type="EMBL" id="CAK7216785.1"/>
    </source>
</evidence>
<proteinExistence type="predicted"/>
<evidence type="ECO:0000313" key="2">
    <source>
        <dbReference type="Proteomes" id="UP001642482"/>
    </source>
</evidence>
<gene>
    <name evidence="1" type="primary">SET5_2</name>
    <name evidence="1" type="ORF">SEUCBS140593_002987</name>
</gene>
<dbReference type="Proteomes" id="UP001642482">
    <property type="component" value="Unassembled WGS sequence"/>
</dbReference>
<name>A0ABP0BC63_9PEZI</name>
<sequence>MACAAASPKDDAERVRMGEEYYVLRDLTQSPYFDEVDDDDDDETIAAKMSIWREKMRAPLERAVKLATYIQERGFADYALETSGFAYNFANWAHDKEALKYWGDVLEDISLMQSYESKW</sequence>
<comment type="caution">
    <text evidence="1">The sequence shown here is derived from an EMBL/GenBank/DDBJ whole genome shotgun (WGS) entry which is preliminary data.</text>
</comment>
<protein>
    <submittedName>
        <fullName evidence="1">SET domain-containing protein 5</fullName>
    </submittedName>
</protein>
<keyword evidence="2" id="KW-1185">Reference proteome</keyword>
<organism evidence="1 2">
    <name type="scientific">Sporothrix eucalyptigena</name>
    <dbReference type="NCBI Taxonomy" id="1812306"/>
    <lineage>
        <taxon>Eukaryota</taxon>
        <taxon>Fungi</taxon>
        <taxon>Dikarya</taxon>
        <taxon>Ascomycota</taxon>
        <taxon>Pezizomycotina</taxon>
        <taxon>Sordariomycetes</taxon>
        <taxon>Sordariomycetidae</taxon>
        <taxon>Ophiostomatales</taxon>
        <taxon>Ophiostomataceae</taxon>
        <taxon>Sporothrix</taxon>
    </lineage>
</organism>
<accession>A0ABP0BC63</accession>